<dbReference type="EMBL" id="JAPFQN010000007">
    <property type="protein sequence ID" value="MCX2744973.1"/>
    <property type="molecule type" value="Genomic_DNA"/>
</dbReference>
<keyword evidence="1" id="KW-0732">Signal</keyword>
<proteinExistence type="predicted"/>
<feature type="signal peptide" evidence="1">
    <location>
        <begin position="1"/>
        <end position="25"/>
    </location>
</feature>
<name>A0ABT3RUF3_9BACT</name>
<dbReference type="RefSeq" id="WP_266057529.1">
    <property type="nucleotide sequence ID" value="NZ_JAPFQN010000007.1"/>
</dbReference>
<evidence type="ECO:0000313" key="2">
    <source>
        <dbReference type="EMBL" id="MCX2744973.1"/>
    </source>
</evidence>
<gene>
    <name evidence="2" type="ORF">OO013_13910</name>
</gene>
<protein>
    <recommendedName>
        <fullName evidence="4">PorV/PorQ family protein</fullName>
    </recommendedName>
</protein>
<accession>A0ABT3RUF3</accession>
<sequence>MIRLYWLIFFLPSLLFAQVSTPKYANEYLALGVGARAYGMGSAFQSVASDVYSGYWNPAGLLGITPNQLQASAMHTSLFAGIANYDYASIAARTDSSTSLGFSFIRLGVDDIPDTRFLYDADGSINYDNIKFFSAADYAFIFSVAHVFPKTPNLHFGANVKVLYRNAGDFATAWGFGFDLGLKTKFGKWDVGVNLRDATGTYVAWYHETSLLSQIYAQTGNEISDQSLEISPPRLIIGTNRRFNLLGEKIGVRPALDLLFTFDGKRNTLISGSFTSVDPYAGLELDYKQMIFVRGGAGQIQKSKDYDGTESYKVTPSAGVGLKIKNFYIDYALTDMGNVNDALYSHVFSLKVDFSLKNE</sequence>
<dbReference type="Gene3D" id="2.40.160.60">
    <property type="entry name" value="Outer membrane protein transport protein (OMPP1/FadL/TodX)"/>
    <property type="match status" value="1"/>
</dbReference>
<keyword evidence="3" id="KW-1185">Reference proteome</keyword>
<evidence type="ECO:0000313" key="3">
    <source>
        <dbReference type="Proteomes" id="UP001209885"/>
    </source>
</evidence>
<evidence type="ECO:0008006" key="4">
    <source>
        <dbReference type="Google" id="ProtNLM"/>
    </source>
</evidence>
<organism evidence="2 3">
    <name type="scientific">Mangrovivirga halotolerans</name>
    <dbReference type="NCBI Taxonomy" id="2993936"/>
    <lineage>
        <taxon>Bacteria</taxon>
        <taxon>Pseudomonadati</taxon>
        <taxon>Bacteroidota</taxon>
        <taxon>Cytophagia</taxon>
        <taxon>Cytophagales</taxon>
        <taxon>Mangrovivirgaceae</taxon>
        <taxon>Mangrovivirga</taxon>
    </lineage>
</organism>
<comment type="caution">
    <text evidence="2">The sequence shown here is derived from an EMBL/GenBank/DDBJ whole genome shotgun (WGS) entry which is preliminary data.</text>
</comment>
<dbReference type="Proteomes" id="UP001209885">
    <property type="component" value="Unassembled WGS sequence"/>
</dbReference>
<evidence type="ECO:0000256" key="1">
    <source>
        <dbReference type="SAM" id="SignalP"/>
    </source>
</evidence>
<feature type="chain" id="PRO_5045209505" description="PorV/PorQ family protein" evidence="1">
    <location>
        <begin position="26"/>
        <end position="359"/>
    </location>
</feature>
<reference evidence="2 3" key="1">
    <citation type="submission" date="2022-11" db="EMBL/GenBank/DDBJ databases">
        <title>The characterization of three novel Bacteroidetes species and genomic analysis of their roles in tidal elemental geochemical cycles.</title>
        <authorList>
            <person name="Ma K."/>
        </authorList>
    </citation>
    <scope>NUCLEOTIDE SEQUENCE [LARGE SCALE GENOMIC DNA]</scope>
    <source>
        <strain evidence="2 3">M17</strain>
    </source>
</reference>